<evidence type="ECO:0000313" key="4">
    <source>
        <dbReference type="Proteomes" id="UP000275883"/>
    </source>
</evidence>
<evidence type="ECO:0000256" key="1">
    <source>
        <dbReference type="SAM" id="Phobius"/>
    </source>
</evidence>
<keyword evidence="1" id="KW-0472">Membrane</keyword>
<accession>A0A3G8LHC1</accession>
<feature type="transmembrane region" description="Helical" evidence="1">
    <location>
        <begin position="9"/>
        <end position="31"/>
    </location>
</feature>
<reference evidence="2 4" key="1">
    <citation type="submission" date="2018-11" db="EMBL/GenBank/DDBJ databases">
        <title>Genome sequence of Mycoplasma struthionis sp. nov.</title>
        <authorList>
            <person name="Spergser J."/>
        </authorList>
    </citation>
    <scope>NUCLEOTIDE SEQUENCE [LARGE SCALE GENOMIC DNA]</scope>
    <source>
        <strain evidence="2 4">237IA</strain>
    </source>
</reference>
<sequence>MKAKTLTKFGFWSIVGFYIFLIAVISTAVLYAQVPTFRSRISLIISIIFLSAFTIMVLVWGGLCRKKAVALKDQKLKIIFTYTLMVELLIIWLIFCVVGLLKMQMLIDLEKNQEAEKQTL</sequence>
<dbReference type="EMBL" id="CP034044">
    <property type="protein sequence ID" value="AZG68635.1"/>
    <property type="molecule type" value="Genomic_DNA"/>
</dbReference>
<dbReference type="RefSeq" id="WP_124724330.1">
    <property type="nucleotide sequence ID" value="NZ_CP034044.1"/>
</dbReference>
<gene>
    <name evidence="2" type="ORF">EGN60_01465</name>
    <name evidence="3" type="ORF">FJM01_01325</name>
</gene>
<evidence type="ECO:0000313" key="5">
    <source>
        <dbReference type="Proteomes" id="UP000317904"/>
    </source>
</evidence>
<dbReference type="KEGG" id="mstr:EGN60_01465"/>
<dbReference type="Proteomes" id="UP000275883">
    <property type="component" value="Chromosome"/>
</dbReference>
<dbReference type="EMBL" id="VFSY01000022">
    <property type="protein sequence ID" value="TPI02290.1"/>
    <property type="molecule type" value="Genomic_DNA"/>
</dbReference>
<dbReference type="AlphaFoldDB" id="A0A3G8LHC1"/>
<reference evidence="3 5" key="2">
    <citation type="submission" date="2019-06" db="EMBL/GenBank/DDBJ databases">
        <title>A comparative genomics study of ostrich specific Mycoplasmas.</title>
        <authorList>
            <person name="Botes A."/>
            <person name="Nel T."/>
        </authorList>
    </citation>
    <scope>NUCLEOTIDE SEQUENCE [LARGE SCALE GENOMIC DNA]</scope>
    <source>
        <strain evidence="3 5">Ms01</strain>
    </source>
</reference>
<evidence type="ECO:0000313" key="3">
    <source>
        <dbReference type="EMBL" id="TPI02290.1"/>
    </source>
</evidence>
<keyword evidence="1" id="KW-0812">Transmembrane</keyword>
<organism evidence="2 4">
    <name type="scientific">Mycoplasma struthionis</name>
    <dbReference type="NCBI Taxonomy" id="538220"/>
    <lineage>
        <taxon>Bacteria</taxon>
        <taxon>Bacillati</taxon>
        <taxon>Mycoplasmatota</taxon>
        <taxon>Mollicutes</taxon>
        <taxon>Mycoplasmataceae</taxon>
        <taxon>Mycoplasma</taxon>
    </lineage>
</organism>
<proteinExistence type="predicted"/>
<keyword evidence="1" id="KW-1133">Transmembrane helix</keyword>
<feature type="transmembrane region" description="Helical" evidence="1">
    <location>
        <begin position="76"/>
        <end position="101"/>
    </location>
</feature>
<accession>A0A502M931</accession>
<feature type="transmembrane region" description="Helical" evidence="1">
    <location>
        <begin position="43"/>
        <end position="64"/>
    </location>
</feature>
<evidence type="ECO:0000313" key="2">
    <source>
        <dbReference type="EMBL" id="AZG68635.1"/>
    </source>
</evidence>
<protein>
    <submittedName>
        <fullName evidence="2">Uncharacterized protein</fullName>
    </submittedName>
</protein>
<name>A0A3G8LHC1_9MOLU</name>
<keyword evidence="4" id="KW-1185">Reference proteome</keyword>
<dbReference type="Proteomes" id="UP000317904">
    <property type="component" value="Unassembled WGS sequence"/>
</dbReference>